<name>A0A067R4J5_ZOONE</name>
<reference evidence="2 3" key="1">
    <citation type="journal article" date="2014" name="Nat. Commun.">
        <title>Molecular traces of alternative social organization in a termite genome.</title>
        <authorList>
            <person name="Terrapon N."/>
            <person name="Li C."/>
            <person name="Robertson H.M."/>
            <person name="Ji L."/>
            <person name="Meng X."/>
            <person name="Booth W."/>
            <person name="Chen Z."/>
            <person name="Childers C.P."/>
            <person name="Glastad K.M."/>
            <person name="Gokhale K."/>
            <person name="Gowin J."/>
            <person name="Gronenberg W."/>
            <person name="Hermansen R.A."/>
            <person name="Hu H."/>
            <person name="Hunt B.G."/>
            <person name="Huylmans A.K."/>
            <person name="Khalil S.M."/>
            <person name="Mitchell R.D."/>
            <person name="Munoz-Torres M.C."/>
            <person name="Mustard J.A."/>
            <person name="Pan H."/>
            <person name="Reese J.T."/>
            <person name="Scharf M.E."/>
            <person name="Sun F."/>
            <person name="Vogel H."/>
            <person name="Xiao J."/>
            <person name="Yang W."/>
            <person name="Yang Z."/>
            <person name="Yang Z."/>
            <person name="Zhou J."/>
            <person name="Zhu J."/>
            <person name="Brent C.S."/>
            <person name="Elsik C.G."/>
            <person name="Goodisman M.A."/>
            <person name="Liberles D.A."/>
            <person name="Roe R.M."/>
            <person name="Vargo E.L."/>
            <person name="Vilcinskas A."/>
            <person name="Wang J."/>
            <person name="Bornberg-Bauer E."/>
            <person name="Korb J."/>
            <person name="Zhang G."/>
            <person name="Liebig J."/>
        </authorList>
    </citation>
    <scope>NUCLEOTIDE SEQUENCE [LARGE SCALE GENOMIC DNA]</scope>
    <source>
        <tissue evidence="2">Whole organism</tissue>
    </source>
</reference>
<gene>
    <name evidence="2" type="ORF">L798_13104</name>
</gene>
<feature type="transmembrane region" description="Helical" evidence="1">
    <location>
        <begin position="82"/>
        <end position="99"/>
    </location>
</feature>
<keyword evidence="3" id="KW-1185">Reference proteome</keyword>
<proteinExistence type="predicted"/>
<keyword evidence="1" id="KW-1133">Transmembrane helix</keyword>
<keyword evidence="1" id="KW-0812">Transmembrane</keyword>
<organism evidence="2 3">
    <name type="scientific">Zootermopsis nevadensis</name>
    <name type="common">Dampwood termite</name>
    <dbReference type="NCBI Taxonomy" id="136037"/>
    <lineage>
        <taxon>Eukaryota</taxon>
        <taxon>Metazoa</taxon>
        <taxon>Ecdysozoa</taxon>
        <taxon>Arthropoda</taxon>
        <taxon>Hexapoda</taxon>
        <taxon>Insecta</taxon>
        <taxon>Pterygota</taxon>
        <taxon>Neoptera</taxon>
        <taxon>Polyneoptera</taxon>
        <taxon>Dictyoptera</taxon>
        <taxon>Blattodea</taxon>
        <taxon>Blattoidea</taxon>
        <taxon>Termitoidae</taxon>
        <taxon>Termopsidae</taxon>
        <taxon>Zootermopsis</taxon>
    </lineage>
</organism>
<dbReference type="AlphaFoldDB" id="A0A067R4J5"/>
<accession>A0A067R4J5</accession>
<dbReference type="Proteomes" id="UP000027135">
    <property type="component" value="Unassembled WGS sequence"/>
</dbReference>
<sequence>MVKHSPLGYYYRLPKRPPLAPILRRVNPIHITTPCSSRSFSNIILIYTPTYLEQTFRFLYTANQLHEFPISLLDVRCSAHHILTYLIILVVILSTLFGCNKRLRTADKQLMK</sequence>
<evidence type="ECO:0000313" key="2">
    <source>
        <dbReference type="EMBL" id="KDR12878.1"/>
    </source>
</evidence>
<keyword evidence="1" id="KW-0472">Membrane</keyword>
<evidence type="ECO:0000313" key="3">
    <source>
        <dbReference type="Proteomes" id="UP000027135"/>
    </source>
</evidence>
<dbReference type="InParanoid" id="A0A067R4J5"/>
<dbReference type="EMBL" id="KK852983">
    <property type="protein sequence ID" value="KDR12878.1"/>
    <property type="molecule type" value="Genomic_DNA"/>
</dbReference>
<protein>
    <submittedName>
        <fullName evidence="2">Uncharacterized protein</fullName>
    </submittedName>
</protein>
<evidence type="ECO:0000256" key="1">
    <source>
        <dbReference type="SAM" id="Phobius"/>
    </source>
</evidence>